<evidence type="ECO:0000259" key="7">
    <source>
        <dbReference type="SMART" id="SM00739"/>
    </source>
</evidence>
<evidence type="ECO:0000256" key="2">
    <source>
        <dbReference type="ARBA" id="ARBA00022980"/>
    </source>
</evidence>
<protein>
    <recommendedName>
        <fullName evidence="4 5">Large ribosomal subunit protein uL24</fullName>
    </recommendedName>
</protein>
<dbReference type="HAMAP" id="MF_01326_B">
    <property type="entry name" value="Ribosomal_uL24_B"/>
    <property type="match status" value="1"/>
</dbReference>
<dbReference type="Pfam" id="PF00467">
    <property type="entry name" value="KOW"/>
    <property type="match status" value="1"/>
</dbReference>
<comment type="function">
    <text evidence="5">One of the proteins that surrounds the polypeptide exit tunnel on the outside of the subunit.</text>
</comment>
<comment type="function">
    <text evidence="5">One of two assembly initiator proteins, it binds directly to the 5'-end of the 23S rRNA, where it nucleates assembly of the 50S subunit.</text>
</comment>
<comment type="similarity">
    <text evidence="1 5 6">Belongs to the universal ribosomal protein uL24 family.</text>
</comment>
<dbReference type="CDD" id="cd06089">
    <property type="entry name" value="KOW_RPL26"/>
    <property type="match status" value="1"/>
</dbReference>
<evidence type="ECO:0000256" key="6">
    <source>
        <dbReference type="RuleBase" id="RU003477"/>
    </source>
</evidence>
<dbReference type="AlphaFoldDB" id="A0A1G2FB81"/>
<dbReference type="GO" id="GO:0005840">
    <property type="term" value="C:ribosome"/>
    <property type="evidence" value="ECO:0007669"/>
    <property type="project" value="UniProtKB-KW"/>
</dbReference>
<dbReference type="InterPro" id="IPR041988">
    <property type="entry name" value="Ribosomal_uL24_KOW"/>
</dbReference>
<reference evidence="8 9" key="1">
    <citation type="journal article" date="2016" name="Nat. Commun.">
        <title>Thousands of microbial genomes shed light on interconnected biogeochemical processes in an aquifer system.</title>
        <authorList>
            <person name="Anantharaman K."/>
            <person name="Brown C.T."/>
            <person name="Hug L.A."/>
            <person name="Sharon I."/>
            <person name="Castelle C.J."/>
            <person name="Probst A.J."/>
            <person name="Thomas B.C."/>
            <person name="Singh A."/>
            <person name="Wilkins M.J."/>
            <person name="Karaoz U."/>
            <person name="Brodie E.L."/>
            <person name="Williams K.H."/>
            <person name="Hubbard S.S."/>
            <person name="Banfield J.F."/>
        </authorList>
    </citation>
    <scope>NUCLEOTIDE SEQUENCE [LARGE SCALE GENOMIC DNA]</scope>
</reference>
<feature type="domain" description="KOW" evidence="7">
    <location>
        <begin position="2"/>
        <end position="29"/>
    </location>
</feature>
<dbReference type="GO" id="GO:0019843">
    <property type="term" value="F:rRNA binding"/>
    <property type="evidence" value="ECO:0007669"/>
    <property type="project" value="UniProtKB-UniRule"/>
</dbReference>
<evidence type="ECO:0000313" key="8">
    <source>
        <dbReference type="EMBL" id="OGZ35335.1"/>
    </source>
</evidence>
<comment type="subunit">
    <text evidence="5">Part of the 50S ribosomal subunit.</text>
</comment>
<dbReference type="GO" id="GO:0006412">
    <property type="term" value="P:translation"/>
    <property type="evidence" value="ECO:0007669"/>
    <property type="project" value="UniProtKB-UniRule"/>
</dbReference>
<dbReference type="InterPro" id="IPR014722">
    <property type="entry name" value="Rib_uL2_dom2"/>
</dbReference>
<dbReference type="InterPro" id="IPR057264">
    <property type="entry name" value="Ribosomal_uL24_C"/>
</dbReference>
<evidence type="ECO:0000256" key="5">
    <source>
        <dbReference type="HAMAP-Rule" id="MF_01326"/>
    </source>
</evidence>
<dbReference type="InterPro" id="IPR005824">
    <property type="entry name" value="KOW"/>
</dbReference>
<dbReference type="PROSITE" id="PS01108">
    <property type="entry name" value="RIBOSOMAL_L24"/>
    <property type="match status" value="1"/>
</dbReference>
<keyword evidence="5" id="KW-0694">RNA-binding</keyword>
<dbReference type="InterPro" id="IPR008991">
    <property type="entry name" value="Translation_prot_SH3-like_sf"/>
</dbReference>
<keyword evidence="2 5" id="KW-0689">Ribosomal protein</keyword>
<evidence type="ECO:0000313" key="9">
    <source>
        <dbReference type="Proteomes" id="UP000176974"/>
    </source>
</evidence>
<dbReference type="SMART" id="SM00739">
    <property type="entry name" value="KOW"/>
    <property type="match status" value="1"/>
</dbReference>
<dbReference type="Gene3D" id="2.30.30.30">
    <property type="match status" value="1"/>
</dbReference>
<gene>
    <name evidence="5" type="primary">rplX</name>
    <name evidence="8" type="ORF">A2815_02500</name>
</gene>
<dbReference type="Proteomes" id="UP000176974">
    <property type="component" value="Unassembled WGS sequence"/>
</dbReference>
<keyword evidence="3 5" id="KW-0687">Ribonucleoprotein</keyword>
<dbReference type="Pfam" id="PF17136">
    <property type="entry name" value="ribosomal_L24"/>
    <property type="match status" value="1"/>
</dbReference>
<keyword evidence="5" id="KW-0699">rRNA-binding</keyword>
<dbReference type="PANTHER" id="PTHR12903">
    <property type="entry name" value="MITOCHONDRIAL RIBOSOMAL PROTEIN L24"/>
    <property type="match status" value="1"/>
</dbReference>
<evidence type="ECO:0000256" key="3">
    <source>
        <dbReference type="ARBA" id="ARBA00023274"/>
    </source>
</evidence>
<dbReference type="InterPro" id="IPR005825">
    <property type="entry name" value="Ribosomal_uL24_CS"/>
</dbReference>
<comment type="caution">
    <text evidence="8">The sequence shown here is derived from an EMBL/GenBank/DDBJ whole genome shotgun (WGS) entry which is preliminary data.</text>
</comment>
<dbReference type="InterPro" id="IPR003256">
    <property type="entry name" value="Ribosomal_uL24"/>
</dbReference>
<dbReference type="GO" id="GO:0003735">
    <property type="term" value="F:structural constituent of ribosome"/>
    <property type="evidence" value="ECO:0007669"/>
    <property type="project" value="InterPro"/>
</dbReference>
<dbReference type="EMBL" id="MHMY01000012">
    <property type="protein sequence ID" value="OGZ35335.1"/>
    <property type="molecule type" value="Genomic_DNA"/>
</dbReference>
<accession>A0A1G2FB81</accession>
<proteinExistence type="inferred from homology"/>
<organism evidence="8 9">
    <name type="scientific">Candidatus Portnoybacteria bacterium RIFCSPHIGHO2_01_FULL_40_12b</name>
    <dbReference type="NCBI Taxonomy" id="1801994"/>
    <lineage>
        <taxon>Bacteria</taxon>
        <taxon>Candidatus Portnoyibacteriota</taxon>
    </lineage>
</organism>
<sequence>MKIKKNDTILVITGKDRGRKAKVSEVFPKQGKITVEGVNVIKKHRRPKREGEKGQVVEIPKPIDVSNVKLVCPKCKQAGRIGYKLIEGNKYRMCRKCGQEI</sequence>
<name>A0A1G2FB81_9BACT</name>
<dbReference type="SUPFAM" id="SSF50104">
    <property type="entry name" value="Translation proteins SH3-like domain"/>
    <property type="match status" value="1"/>
</dbReference>
<evidence type="ECO:0000256" key="1">
    <source>
        <dbReference type="ARBA" id="ARBA00010618"/>
    </source>
</evidence>
<dbReference type="NCBIfam" id="TIGR01079">
    <property type="entry name" value="rplX_bact"/>
    <property type="match status" value="1"/>
</dbReference>
<evidence type="ECO:0000256" key="4">
    <source>
        <dbReference type="ARBA" id="ARBA00035206"/>
    </source>
</evidence>
<dbReference type="GO" id="GO:1990904">
    <property type="term" value="C:ribonucleoprotein complex"/>
    <property type="evidence" value="ECO:0007669"/>
    <property type="project" value="UniProtKB-KW"/>
</dbReference>